<protein>
    <recommendedName>
        <fullName evidence="1">Retrotransposon gag domain-containing protein</fullName>
    </recommendedName>
</protein>
<dbReference type="PANTHER" id="PTHR15503:SF22">
    <property type="entry name" value="TRANSPOSON TY3-I GAG POLYPROTEIN"/>
    <property type="match status" value="1"/>
</dbReference>
<dbReference type="Gramene" id="Mp6g07420.1">
    <property type="protein sequence ID" value="Mp6g07420.1.cds"/>
    <property type="gene ID" value="Mp6g07420"/>
</dbReference>
<reference evidence="3" key="1">
    <citation type="journal article" date="2017" name="Cell">
        <title>Insights into land plant evolution garnered from the Marchantia polymorpha genome.</title>
        <authorList>
            <person name="Bowman J.L."/>
            <person name="Kohchi T."/>
            <person name="Yamato K.T."/>
            <person name="Jenkins J."/>
            <person name="Shu S."/>
            <person name="Ishizaki K."/>
            <person name="Yamaoka S."/>
            <person name="Nishihama R."/>
            <person name="Nakamura Y."/>
            <person name="Berger F."/>
            <person name="Adam C."/>
            <person name="Aki S.S."/>
            <person name="Althoff F."/>
            <person name="Araki T."/>
            <person name="Arteaga-Vazquez M.A."/>
            <person name="Balasubrmanian S."/>
            <person name="Barry K."/>
            <person name="Bauer D."/>
            <person name="Boehm C.R."/>
            <person name="Briginshaw L."/>
            <person name="Caballero-Perez J."/>
            <person name="Catarino B."/>
            <person name="Chen F."/>
            <person name="Chiyoda S."/>
            <person name="Chovatia M."/>
            <person name="Davies K.M."/>
            <person name="Delmans M."/>
            <person name="Demura T."/>
            <person name="Dierschke T."/>
            <person name="Dolan L."/>
            <person name="Dorantes-Acosta A.E."/>
            <person name="Eklund D.M."/>
            <person name="Florent S.N."/>
            <person name="Flores-Sandoval E."/>
            <person name="Fujiyama A."/>
            <person name="Fukuzawa H."/>
            <person name="Galik B."/>
            <person name="Grimanelli D."/>
            <person name="Grimwood J."/>
            <person name="Grossniklaus U."/>
            <person name="Hamada T."/>
            <person name="Haseloff J."/>
            <person name="Hetherington A.J."/>
            <person name="Higo A."/>
            <person name="Hirakawa Y."/>
            <person name="Hundley H.N."/>
            <person name="Ikeda Y."/>
            <person name="Inoue K."/>
            <person name="Inoue S.I."/>
            <person name="Ishida S."/>
            <person name="Jia Q."/>
            <person name="Kakita M."/>
            <person name="Kanazawa T."/>
            <person name="Kawai Y."/>
            <person name="Kawashima T."/>
            <person name="Kennedy M."/>
            <person name="Kinose K."/>
            <person name="Kinoshita T."/>
            <person name="Kohara Y."/>
            <person name="Koide E."/>
            <person name="Komatsu K."/>
            <person name="Kopischke S."/>
            <person name="Kubo M."/>
            <person name="Kyozuka J."/>
            <person name="Lagercrantz U."/>
            <person name="Lin S.S."/>
            <person name="Lindquist E."/>
            <person name="Lipzen A.M."/>
            <person name="Lu C.W."/>
            <person name="De Luna E."/>
            <person name="Martienssen R.A."/>
            <person name="Minamino N."/>
            <person name="Mizutani M."/>
            <person name="Mizutani M."/>
            <person name="Mochizuki N."/>
            <person name="Monte I."/>
            <person name="Mosher R."/>
            <person name="Nagasaki H."/>
            <person name="Nakagami H."/>
            <person name="Naramoto S."/>
            <person name="Nishitani K."/>
            <person name="Ohtani M."/>
            <person name="Okamoto T."/>
            <person name="Okumura M."/>
            <person name="Phillips J."/>
            <person name="Pollak B."/>
            <person name="Reinders A."/>
            <person name="Rovekamp M."/>
            <person name="Sano R."/>
            <person name="Sawa S."/>
            <person name="Schmid M.W."/>
            <person name="Shirakawa M."/>
            <person name="Solano R."/>
            <person name="Spunde A."/>
            <person name="Suetsugu N."/>
            <person name="Sugano S."/>
            <person name="Sugiyama A."/>
            <person name="Sun R."/>
            <person name="Suzuki Y."/>
            <person name="Takenaka M."/>
            <person name="Takezawa D."/>
            <person name="Tomogane H."/>
            <person name="Tsuzuki M."/>
            <person name="Ueda T."/>
            <person name="Umeda M."/>
            <person name="Ward J.M."/>
            <person name="Watanabe Y."/>
            <person name="Yazaki K."/>
            <person name="Yokoyama R."/>
            <person name="Yoshitake Y."/>
            <person name="Yotsui I."/>
            <person name="Zachgo S."/>
            <person name="Schmutz J."/>
        </authorList>
    </citation>
    <scope>NUCLEOTIDE SEQUENCE [LARGE SCALE GENOMIC DNA]</scope>
    <source>
        <strain evidence="3">Tak-1</strain>
    </source>
</reference>
<evidence type="ECO:0000313" key="2">
    <source>
        <dbReference type="EMBL" id="PTQ38120.1"/>
    </source>
</evidence>
<evidence type="ECO:0000259" key="1">
    <source>
        <dbReference type="Pfam" id="PF03732"/>
    </source>
</evidence>
<dbReference type="Proteomes" id="UP000244005">
    <property type="component" value="Unassembled WGS sequence"/>
</dbReference>
<organism evidence="2 3">
    <name type="scientific">Marchantia polymorpha</name>
    <name type="common">Common liverwort</name>
    <name type="synonym">Marchantia aquatica</name>
    <dbReference type="NCBI Taxonomy" id="3197"/>
    <lineage>
        <taxon>Eukaryota</taxon>
        <taxon>Viridiplantae</taxon>
        <taxon>Streptophyta</taxon>
        <taxon>Embryophyta</taxon>
        <taxon>Marchantiophyta</taxon>
        <taxon>Marchantiopsida</taxon>
        <taxon>Marchantiidae</taxon>
        <taxon>Marchantiales</taxon>
        <taxon>Marchantiaceae</taxon>
        <taxon>Marchantia</taxon>
    </lineage>
</organism>
<proteinExistence type="predicted"/>
<dbReference type="Pfam" id="PF03732">
    <property type="entry name" value="Retrotrans_gag"/>
    <property type="match status" value="1"/>
</dbReference>
<gene>
    <name evidence="2" type="ORF">MARPO_0053s0056</name>
</gene>
<dbReference type="EMBL" id="KZ772725">
    <property type="protein sequence ID" value="PTQ38120.1"/>
    <property type="molecule type" value="Genomic_DNA"/>
</dbReference>
<dbReference type="AlphaFoldDB" id="A0A2R6WW90"/>
<dbReference type="Gene3D" id="2.40.70.10">
    <property type="entry name" value="Acid Proteases"/>
    <property type="match status" value="1"/>
</dbReference>
<feature type="domain" description="Retrotransposon gag" evidence="1">
    <location>
        <begin position="17"/>
        <end position="92"/>
    </location>
</feature>
<sequence length="365" mass="41725">MKNFEQNIDLSQILIALQHFQQENATLQKSNFDVFMEEFEAVYGDREKARTSTNKLQQVIRSATVYASEFRQLTCDLTWREATLINQFHCGLLDDIQDLLLTLSDSSILIEAITHAIQCNNLQFKSCFMQPIKIVLHPNIILQKSALVNSKDTSPFINQAFVIGYNICTIKKVVSTLMEVINGRSVASGAVTNETAPLEFRIGSHSKLISFNIKSTSYHHVIFGIPWLEVHNLIIDWRSRDLTLKHNGAQFLTPISEKHRVKFCLESDCHAFWWPTPLLVLLSLVSSSLQIMWSGSQKGSEPVKLLEKYKNFADIFEKKKADQLPDQRPYDCLIELEEDTTPPFVPLYGLSEPKIQALRDYMAKI</sequence>
<dbReference type="InterPro" id="IPR021109">
    <property type="entry name" value="Peptidase_aspartic_dom_sf"/>
</dbReference>
<keyword evidence="3" id="KW-1185">Reference proteome</keyword>
<accession>A0A2R6WW90</accession>
<dbReference type="InterPro" id="IPR005162">
    <property type="entry name" value="Retrotrans_gag_dom"/>
</dbReference>
<dbReference type="InterPro" id="IPR032567">
    <property type="entry name" value="RTL1-rel"/>
</dbReference>
<evidence type="ECO:0000313" key="3">
    <source>
        <dbReference type="Proteomes" id="UP000244005"/>
    </source>
</evidence>
<dbReference type="PANTHER" id="PTHR15503">
    <property type="entry name" value="LDOC1 RELATED"/>
    <property type="match status" value="1"/>
</dbReference>
<dbReference type="OrthoDB" id="437338at2759"/>
<name>A0A2R6WW90_MARPO</name>